<dbReference type="InterPro" id="IPR036388">
    <property type="entry name" value="WH-like_DNA-bd_sf"/>
</dbReference>
<dbReference type="SUPFAM" id="SSF46785">
    <property type="entry name" value="Winged helix' DNA-binding domain"/>
    <property type="match status" value="1"/>
</dbReference>
<dbReference type="InterPro" id="IPR050950">
    <property type="entry name" value="HTH-type_LysR_regulators"/>
</dbReference>
<keyword evidence="10" id="KW-1185">Reference proteome</keyword>
<dbReference type="SUPFAM" id="SSF53850">
    <property type="entry name" value="Periplasmic binding protein-like II"/>
    <property type="match status" value="1"/>
</dbReference>
<dbReference type="PRINTS" id="PR00039">
    <property type="entry name" value="HTHLYSR"/>
</dbReference>
<dbReference type="InterPro" id="IPR005119">
    <property type="entry name" value="LysR_subst-bd"/>
</dbReference>
<organism evidence="9 10">
    <name type="scientific">Rhizobium setariae</name>
    <dbReference type="NCBI Taxonomy" id="2801340"/>
    <lineage>
        <taxon>Bacteria</taxon>
        <taxon>Pseudomonadati</taxon>
        <taxon>Pseudomonadota</taxon>
        <taxon>Alphaproteobacteria</taxon>
        <taxon>Hyphomicrobiales</taxon>
        <taxon>Rhizobiaceae</taxon>
        <taxon>Rhizobium/Agrobacterium group</taxon>
        <taxon>Rhizobium</taxon>
    </lineage>
</organism>
<evidence type="ECO:0000259" key="8">
    <source>
        <dbReference type="PROSITE" id="PS50931"/>
    </source>
</evidence>
<name>A0A936YPB7_9HYPH</name>
<dbReference type="Pfam" id="PF03466">
    <property type="entry name" value="LysR_substrate"/>
    <property type="match status" value="1"/>
</dbReference>
<dbReference type="GO" id="GO:0005829">
    <property type="term" value="C:cytosol"/>
    <property type="evidence" value="ECO:0007669"/>
    <property type="project" value="TreeGrafter"/>
</dbReference>
<keyword evidence="3" id="KW-0238">DNA-binding</keyword>
<comment type="caution">
    <text evidence="9">The sequence shown here is derived from an EMBL/GenBank/DDBJ whole genome shotgun (WGS) entry which is preliminary data.</text>
</comment>
<dbReference type="Pfam" id="PF00126">
    <property type="entry name" value="HTH_1"/>
    <property type="match status" value="1"/>
</dbReference>
<dbReference type="PANTHER" id="PTHR30419:SF8">
    <property type="entry name" value="NITROGEN ASSIMILATION TRANSCRIPTIONAL ACTIVATOR-RELATED"/>
    <property type="match status" value="1"/>
</dbReference>
<comment type="similarity">
    <text evidence="1">Belongs to the LysR transcriptional regulatory family.</text>
</comment>
<dbReference type="FunFam" id="1.10.10.10:FF:000001">
    <property type="entry name" value="LysR family transcriptional regulator"/>
    <property type="match status" value="1"/>
</dbReference>
<dbReference type="PANTHER" id="PTHR30419">
    <property type="entry name" value="HTH-TYPE TRANSCRIPTIONAL REGULATOR YBHD"/>
    <property type="match status" value="1"/>
</dbReference>
<dbReference type="Proteomes" id="UP000633219">
    <property type="component" value="Unassembled WGS sequence"/>
</dbReference>
<sequence>MLDGRIKFRHLQTFIEVARQKSVGRAAEALALTQPAVTRTIRELEDYLGVDLFEKEGRGIRISRFGEVFLRHAGESIGAVKRGVDSIAQARNSMGPPLRIGALPTASATFLPDVMVDFLKAGTGSLVTIVTGENRWLLDALRLGDLDLVVGRLAAPERMTGLQFEPLYSEEIGFAVRAGHPLLSRRNFSLSELAHYIVLMPTQGSVIRPFVDRFLLTNGIADLSNTIETVSDSFGRAFVERHDAVWIISRGVVFPEIQSGRIALLDIDSSETRGAVGLTMRADAAPTLSLSIMVNTIREHLKVAGRVL</sequence>
<evidence type="ECO:0000256" key="6">
    <source>
        <dbReference type="ARBA" id="ARBA00067332"/>
    </source>
</evidence>
<feature type="domain" description="HTH lysR-type" evidence="8">
    <location>
        <begin position="6"/>
        <end position="63"/>
    </location>
</feature>
<dbReference type="EMBL" id="JAEQNC010000003">
    <property type="protein sequence ID" value="MBL0371779.1"/>
    <property type="molecule type" value="Genomic_DNA"/>
</dbReference>
<evidence type="ECO:0000256" key="4">
    <source>
        <dbReference type="ARBA" id="ARBA00023163"/>
    </source>
</evidence>
<dbReference type="Gene3D" id="1.10.10.10">
    <property type="entry name" value="Winged helix-like DNA-binding domain superfamily/Winged helix DNA-binding domain"/>
    <property type="match status" value="1"/>
</dbReference>
<dbReference type="GO" id="GO:0019619">
    <property type="term" value="P:3,4-dihydroxybenzoate catabolic process"/>
    <property type="evidence" value="ECO:0007669"/>
    <property type="project" value="InterPro"/>
</dbReference>
<accession>A0A936YPB7</accession>
<evidence type="ECO:0000313" key="10">
    <source>
        <dbReference type="Proteomes" id="UP000633219"/>
    </source>
</evidence>
<dbReference type="GO" id="GO:0045893">
    <property type="term" value="P:positive regulation of DNA-templated transcription"/>
    <property type="evidence" value="ECO:0007669"/>
    <property type="project" value="InterPro"/>
</dbReference>
<gene>
    <name evidence="9" type="primary">pcaQ</name>
    <name evidence="9" type="ORF">JJB09_07035</name>
</gene>
<dbReference type="AlphaFoldDB" id="A0A936YPB7"/>
<dbReference type="GO" id="GO:0003700">
    <property type="term" value="F:DNA-binding transcription factor activity"/>
    <property type="evidence" value="ECO:0007669"/>
    <property type="project" value="InterPro"/>
</dbReference>
<dbReference type="InterPro" id="IPR036390">
    <property type="entry name" value="WH_DNA-bd_sf"/>
</dbReference>
<dbReference type="InterPro" id="IPR012787">
    <property type="entry name" value="TF_PcaQ"/>
</dbReference>
<dbReference type="GO" id="GO:0003677">
    <property type="term" value="F:DNA binding"/>
    <property type="evidence" value="ECO:0007669"/>
    <property type="project" value="UniProtKB-KW"/>
</dbReference>
<protein>
    <recommendedName>
        <fullName evidence="6">HTH-type transcriptional regulator TtuA</fullName>
    </recommendedName>
    <alternativeName>
        <fullName evidence="7">Tartrate utilization transcriptional regulator</fullName>
    </alternativeName>
</protein>
<evidence type="ECO:0000256" key="5">
    <source>
        <dbReference type="ARBA" id="ARBA00054626"/>
    </source>
</evidence>
<evidence type="ECO:0000313" key="9">
    <source>
        <dbReference type="EMBL" id="MBL0371779.1"/>
    </source>
</evidence>
<reference evidence="9" key="1">
    <citation type="submission" date="2021-01" db="EMBL/GenBank/DDBJ databases">
        <title>Rhizobium sp. strain KVB221 16S ribosomal RNA gene Genome sequencing and assembly.</title>
        <authorList>
            <person name="Kang M."/>
        </authorList>
    </citation>
    <scope>NUCLEOTIDE SEQUENCE</scope>
    <source>
        <strain evidence="9">KVB221</strain>
    </source>
</reference>
<evidence type="ECO:0000256" key="3">
    <source>
        <dbReference type="ARBA" id="ARBA00023125"/>
    </source>
</evidence>
<dbReference type="NCBIfam" id="TIGR02424">
    <property type="entry name" value="TF_pcaQ"/>
    <property type="match status" value="1"/>
</dbReference>
<dbReference type="Gene3D" id="3.40.190.10">
    <property type="entry name" value="Periplasmic binding protein-like II"/>
    <property type="match status" value="2"/>
</dbReference>
<proteinExistence type="inferred from homology"/>
<evidence type="ECO:0000256" key="2">
    <source>
        <dbReference type="ARBA" id="ARBA00023015"/>
    </source>
</evidence>
<dbReference type="PROSITE" id="PS50931">
    <property type="entry name" value="HTH_LYSR"/>
    <property type="match status" value="1"/>
</dbReference>
<keyword evidence="4" id="KW-0804">Transcription</keyword>
<evidence type="ECO:0000256" key="7">
    <source>
        <dbReference type="ARBA" id="ARBA00083243"/>
    </source>
</evidence>
<evidence type="ECO:0000256" key="1">
    <source>
        <dbReference type="ARBA" id="ARBA00009437"/>
    </source>
</evidence>
<comment type="function">
    <text evidence="5">Transcriptional regulator of the ttuABCDE tartrate utilization operon.</text>
</comment>
<keyword evidence="2" id="KW-0805">Transcription regulation</keyword>
<dbReference type="InterPro" id="IPR000847">
    <property type="entry name" value="LysR_HTH_N"/>
</dbReference>
<dbReference type="RefSeq" id="WP_201655611.1">
    <property type="nucleotide sequence ID" value="NZ_JAEQNC010000003.1"/>
</dbReference>